<sequence length="185" mass="19888">MPDGQEAHGPYVFTLEPGELDAVAARYGLRDALGGGLTASHHAPLAAFVLTLLFAAILAKTDLISRRAGEAVFVLAALAFMVQRLVTHRRIWRARNRGRAEVERLLSGRRVTVTIEESAVRESGGAAPRRILFADCVEAEEAGGLVYLWTRAGAPIVMPSRAMSEGESPRLAAKARARLGHAPRA</sequence>
<comment type="caution">
    <text evidence="2">The sequence shown here is derived from an EMBL/GenBank/DDBJ whole genome shotgun (WGS) entry which is preliminary data.</text>
</comment>
<evidence type="ECO:0008006" key="4">
    <source>
        <dbReference type="Google" id="ProtNLM"/>
    </source>
</evidence>
<keyword evidence="1" id="KW-1133">Transmembrane helix</keyword>
<feature type="transmembrane region" description="Helical" evidence="1">
    <location>
        <begin position="71"/>
        <end position="87"/>
    </location>
</feature>
<evidence type="ECO:0000256" key="1">
    <source>
        <dbReference type="SAM" id="Phobius"/>
    </source>
</evidence>
<name>A0A366EVI3_9HYPH</name>
<keyword evidence="3" id="KW-1185">Reference proteome</keyword>
<feature type="transmembrane region" description="Helical" evidence="1">
    <location>
        <begin position="43"/>
        <end position="59"/>
    </location>
</feature>
<proteinExistence type="predicted"/>
<organism evidence="2 3">
    <name type="scientific">Roseiarcus fermentans</name>
    <dbReference type="NCBI Taxonomy" id="1473586"/>
    <lineage>
        <taxon>Bacteria</taxon>
        <taxon>Pseudomonadati</taxon>
        <taxon>Pseudomonadota</taxon>
        <taxon>Alphaproteobacteria</taxon>
        <taxon>Hyphomicrobiales</taxon>
        <taxon>Roseiarcaceae</taxon>
        <taxon>Roseiarcus</taxon>
    </lineage>
</organism>
<dbReference type="Proteomes" id="UP000253529">
    <property type="component" value="Unassembled WGS sequence"/>
</dbReference>
<evidence type="ECO:0000313" key="3">
    <source>
        <dbReference type="Proteomes" id="UP000253529"/>
    </source>
</evidence>
<keyword evidence="1" id="KW-0472">Membrane</keyword>
<reference evidence="2 3" key="1">
    <citation type="submission" date="2018-06" db="EMBL/GenBank/DDBJ databases">
        <title>Genomic Encyclopedia of Type Strains, Phase IV (KMG-IV): sequencing the most valuable type-strain genomes for metagenomic binning, comparative biology and taxonomic classification.</title>
        <authorList>
            <person name="Goeker M."/>
        </authorList>
    </citation>
    <scope>NUCLEOTIDE SEQUENCE [LARGE SCALE GENOMIC DNA]</scope>
    <source>
        <strain evidence="2 3">DSM 24875</strain>
    </source>
</reference>
<dbReference type="OrthoDB" id="9935702at2"/>
<accession>A0A366EVI3</accession>
<keyword evidence="1" id="KW-0812">Transmembrane</keyword>
<gene>
    <name evidence="2" type="ORF">DFR50_13123</name>
</gene>
<protein>
    <recommendedName>
        <fullName evidence="4">YcxB-like protein</fullName>
    </recommendedName>
</protein>
<dbReference type="RefSeq" id="WP_113891603.1">
    <property type="nucleotide sequence ID" value="NZ_QNRK01000031.1"/>
</dbReference>
<dbReference type="AlphaFoldDB" id="A0A366EVI3"/>
<evidence type="ECO:0000313" key="2">
    <source>
        <dbReference type="EMBL" id="RBP06403.1"/>
    </source>
</evidence>
<dbReference type="EMBL" id="QNRK01000031">
    <property type="protein sequence ID" value="RBP06403.1"/>
    <property type="molecule type" value="Genomic_DNA"/>
</dbReference>